<gene>
    <name evidence="1" type="ORF">QWY20_00645</name>
</gene>
<evidence type="ECO:0000313" key="1">
    <source>
        <dbReference type="EMBL" id="MEE1999947.1"/>
    </source>
</evidence>
<accession>A0ABU7J1P6</accession>
<proteinExistence type="predicted"/>
<keyword evidence="2" id="KW-1185">Reference proteome</keyword>
<organism evidence="1 2">
    <name type="scientific">Alkalimonas cellulosilytica</name>
    <dbReference type="NCBI Taxonomy" id="3058395"/>
    <lineage>
        <taxon>Bacteria</taxon>
        <taxon>Pseudomonadati</taxon>
        <taxon>Pseudomonadota</taxon>
        <taxon>Gammaproteobacteria</taxon>
        <taxon>Alkalimonas</taxon>
    </lineage>
</organism>
<evidence type="ECO:0000313" key="2">
    <source>
        <dbReference type="Proteomes" id="UP001336314"/>
    </source>
</evidence>
<dbReference type="RefSeq" id="WP_330127108.1">
    <property type="nucleotide sequence ID" value="NZ_JAUHLI010000001.1"/>
</dbReference>
<sequence>MAFSRTEAQVTIAKLLELAYSRDKGMTAKIIAESGNAQLSIDQNGHATLSGSAGVLTFSGSPVLDSVGAKVKRVSISFTNRDEMKVGYRATFDLEYMRLSVNGEFDLEQLITSCSGLLCRAARALKGRNQAYEMELQRIMGH</sequence>
<protein>
    <submittedName>
        <fullName evidence="1">Uncharacterized protein</fullName>
    </submittedName>
</protein>
<dbReference type="EMBL" id="JAUHLI010000001">
    <property type="protein sequence ID" value="MEE1999947.1"/>
    <property type="molecule type" value="Genomic_DNA"/>
</dbReference>
<reference evidence="1 2" key="1">
    <citation type="submission" date="2023-07" db="EMBL/GenBank/DDBJ databases">
        <title>Alkalimonas sp., MEB108 novel, alkaliphilic bacterium isolated from Lonar Lake, India.</title>
        <authorList>
            <person name="Joshi A."/>
            <person name="Thite S."/>
        </authorList>
    </citation>
    <scope>NUCLEOTIDE SEQUENCE [LARGE SCALE GENOMIC DNA]</scope>
    <source>
        <strain evidence="1 2">MEB108</strain>
    </source>
</reference>
<name>A0ABU7J1P6_9GAMM</name>
<dbReference type="Proteomes" id="UP001336314">
    <property type="component" value="Unassembled WGS sequence"/>
</dbReference>
<comment type="caution">
    <text evidence="1">The sequence shown here is derived from an EMBL/GenBank/DDBJ whole genome shotgun (WGS) entry which is preliminary data.</text>
</comment>